<dbReference type="Gene3D" id="2.170.14.10">
    <property type="entry name" value="Phage P22 tailspike-like, N-terminal domain"/>
    <property type="match status" value="1"/>
</dbReference>
<gene>
    <name evidence="2" type="ORF">UFOVP407_3</name>
</gene>
<organism evidence="2">
    <name type="scientific">uncultured Caudovirales phage</name>
    <dbReference type="NCBI Taxonomy" id="2100421"/>
    <lineage>
        <taxon>Viruses</taxon>
        <taxon>Duplodnaviria</taxon>
        <taxon>Heunggongvirae</taxon>
        <taxon>Uroviricota</taxon>
        <taxon>Caudoviricetes</taxon>
        <taxon>Peduoviridae</taxon>
        <taxon>Maltschvirus</taxon>
        <taxon>Maltschvirus maltsch</taxon>
    </lineage>
</organism>
<dbReference type="Pfam" id="PF09008">
    <property type="entry name" value="Head_binding"/>
    <property type="match status" value="1"/>
</dbReference>
<protein>
    <submittedName>
        <fullName evidence="2">Bacteriophage P22 tailspike, N-terminal</fullName>
    </submittedName>
</protein>
<feature type="domain" description="Bacteriophage P22 tailspike N-terminal" evidence="1">
    <location>
        <begin position="4"/>
        <end position="99"/>
    </location>
</feature>
<dbReference type="InterPro" id="IPR009093">
    <property type="entry name" value="P22_tailspike_N"/>
</dbReference>
<accession>A0A6J5M3S5</accession>
<proteinExistence type="predicted"/>
<evidence type="ECO:0000259" key="1">
    <source>
        <dbReference type="Pfam" id="PF09008"/>
    </source>
</evidence>
<sequence>MTVEIGNPFRLFLNARGDLLDGGKVFIGTSGADPETSPIACFFDAALTIPAAQPLVTRGGYIMNGSAPARVFTAAADYSIRVRDSDDSQVFYTASAVLSGPSFQPLDADLTAIAALTTTAYGRSLLTMADAAALRSAAGISPALPLTGGTVTGNIVRGSAGTHIYHNNAALTDGRIFITDASAAAPTAGDGAIWFKRKT</sequence>
<dbReference type="EMBL" id="LR796379">
    <property type="protein sequence ID" value="CAB4140027.1"/>
    <property type="molecule type" value="Genomic_DNA"/>
</dbReference>
<reference evidence="2" key="1">
    <citation type="submission" date="2020-04" db="EMBL/GenBank/DDBJ databases">
        <authorList>
            <person name="Chiriac C."/>
            <person name="Salcher M."/>
            <person name="Ghai R."/>
            <person name="Kavagutti S V."/>
        </authorList>
    </citation>
    <scope>NUCLEOTIDE SEQUENCE</scope>
</reference>
<name>A0A6J5M3S5_9CAUD</name>
<dbReference type="InterPro" id="IPR036730">
    <property type="entry name" value="P22_tailspike_N_sf"/>
</dbReference>
<evidence type="ECO:0000313" key="2">
    <source>
        <dbReference type="EMBL" id="CAB4140027.1"/>
    </source>
</evidence>
<dbReference type="SUPFAM" id="SSF51327">
    <property type="entry name" value="Head-binding domain of phage P22 tailspike protein"/>
    <property type="match status" value="1"/>
</dbReference>